<evidence type="ECO:0000313" key="7">
    <source>
        <dbReference type="EMBL" id="QFU96813.1"/>
    </source>
</evidence>
<feature type="transmembrane region" description="Helical" evidence="5">
    <location>
        <begin position="226"/>
        <end position="253"/>
    </location>
</feature>
<dbReference type="Pfam" id="PF13515">
    <property type="entry name" value="FUSC_2"/>
    <property type="match status" value="1"/>
</dbReference>
<evidence type="ECO:0000259" key="6">
    <source>
        <dbReference type="Pfam" id="PF13515"/>
    </source>
</evidence>
<dbReference type="Proteomes" id="UP000326702">
    <property type="component" value="Chromosome"/>
</dbReference>
<feature type="domain" description="Integral membrane bound transporter" evidence="6">
    <location>
        <begin position="185"/>
        <end position="308"/>
    </location>
</feature>
<dbReference type="EMBL" id="CP045529">
    <property type="protein sequence ID" value="QFU96813.1"/>
    <property type="molecule type" value="Genomic_DNA"/>
</dbReference>
<dbReference type="OrthoDB" id="3829429at2"/>
<dbReference type="RefSeq" id="WP_153021837.1">
    <property type="nucleotide sequence ID" value="NZ_BAABIH010000013.1"/>
</dbReference>
<evidence type="ECO:0000256" key="3">
    <source>
        <dbReference type="ARBA" id="ARBA00022989"/>
    </source>
</evidence>
<evidence type="ECO:0000256" key="4">
    <source>
        <dbReference type="ARBA" id="ARBA00023136"/>
    </source>
</evidence>
<evidence type="ECO:0000313" key="8">
    <source>
        <dbReference type="Proteomes" id="UP000326702"/>
    </source>
</evidence>
<feature type="transmembrane region" description="Helical" evidence="5">
    <location>
        <begin position="296"/>
        <end position="317"/>
    </location>
</feature>
<keyword evidence="3 5" id="KW-1133">Transmembrane helix</keyword>
<feature type="transmembrane region" description="Helical" evidence="5">
    <location>
        <begin position="131"/>
        <end position="152"/>
    </location>
</feature>
<feature type="transmembrane region" description="Helical" evidence="5">
    <location>
        <begin position="84"/>
        <end position="101"/>
    </location>
</feature>
<sequence length="324" mass="31973">MPATTRPAIAWSWHNAGLGLAYAVPAVVVTAADPSAGLAWAVGVIPAAALGLPGPRRARVAVVVVGALAGVSMVLGSLVSGTPALAVATVLALAVVVALTTANPRRRLAPLSLALGLPLVGAGLSEDPASGAGAALLILAGSVYAWLVSLLWPQGVARARAPRPVPARSVMLRYGLQIGVAGAGAAAIGFATGADHPGWACTAALLVSRPDGDALHARSVGRAASVLLGALVACGLGALHPPSVVVAGLAAAALAGACATVGSRWYVMPFFSTTIVLSMLVARGDEGTGHWFAERVGETLVGIALALAAAWVAGWIVSRPPTAG</sequence>
<reference evidence="7 8" key="1">
    <citation type="submission" date="2019-10" db="EMBL/GenBank/DDBJ databases">
        <title>Genome sequence of Luteimicrobium xylanilyticum HY-24.</title>
        <authorList>
            <person name="Kim D.Y."/>
            <person name="Park H.-Y."/>
        </authorList>
    </citation>
    <scope>NUCLEOTIDE SEQUENCE [LARGE SCALE GENOMIC DNA]</scope>
    <source>
        <strain evidence="7 8">HY-24</strain>
    </source>
</reference>
<keyword evidence="8" id="KW-1185">Reference proteome</keyword>
<feature type="transmembrane region" description="Helical" evidence="5">
    <location>
        <begin position="20"/>
        <end position="48"/>
    </location>
</feature>
<feature type="transmembrane region" description="Helical" evidence="5">
    <location>
        <begin position="60"/>
        <end position="78"/>
    </location>
</feature>
<evidence type="ECO:0000256" key="2">
    <source>
        <dbReference type="ARBA" id="ARBA00022692"/>
    </source>
</evidence>
<feature type="transmembrane region" description="Helical" evidence="5">
    <location>
        <begin position="108"/>
        <end position="125"/>
    </location>
</feature>
<dbReference type="GO" id="GO:0016020">
    <property type="term" value="C:membrane"/>
    <property type="evidence" value="ECO:0007669"/>
    <property type="project" value="UniProtKB-SubCell"/>
</dbReference>
<dbReference type="InterPro" id="IPR049453">
    <property type="entry name" value="Memb_transporter_dom"/>
</dbReference>
<gene>
    <name evidence="7" type="ORF">KDY119_00303</name>
</gene>
<evidence type="ECO:0000256" key="5">
    <source>
        <dbReference type="SAM" id="Phobius"/>
    </source>
</evidence>
<evidence type="ECO:0000256" key="1">
    <source>
        <dbReference type="ARBA" id="ARBA00004141"/>
    </source>
</evidence>
<comment type="subcellular location">
    <subcellularLocation>
        <location evidence="1">Membrane</location>
        <topology evidence="1">Multi-pass membrane protein</topology>
    </subcellularLocation>
</comment>
<keyword evidence="4 5" id="KW-0472">Membrane</keyword>
<accession>A0A5P9Q5Z9</accession>
<keyword evidence="2 5" id="KW-0812">Transmembrane</keyword>
<organism evidence="7 8">
    <name type="scientific">Luteimicrobium xylanilyticum</name>
    <dbReference type="NCBI Taxonomy" id="1133546"/>
    <lineage>
        <taxon>Bacteria</taxon>
        <taxon>Bacillati</taxon>
        <taxon>Actinomycetota</taxon>
        <taxon>Actinomycetes</taxon>
        <taxon>Micrococcales</taxon>
        <taxon>Luteimicrobium</taxon>
    </lineage>
</organism>
<proteinExistence type="predicted"/>
<dbReference type="AlphaFoldDB" id="A0A5P9Q5Z9"/>
<protein>
    <recommendedName>
        <fullName evidence="6">Integral membrane bound transporter domain-containing protein</fullName>
    </recommendedName>
</protein>
<name>A0A5P9Q5Z9_9MICO</name>
<dbReference type="KEGG" id="lxl:KDY119_00303"/>